<reference evidence="2 3" key="1">
    <citation type="submission" date="2018-06" db="EMBL/GenBank/DDBJ databases">
        <title>A transcriptomic atlas of mushroom development highlights an independent origin of complex multicellularity.</title>
        <authorList>
            <consortium name="DOE Joint Genome Institute"/>
            <person name="Krizsan K."/>
            <person name="Almasi E."/>
            <person name="Merenyi Z."/>
            <person name="Sahu N."/>
            <person name="Viragh M."/>
            <person name="Koszo T."/>
            <person name="Mondo S."/>
            <person name="Kiss B."/>
            <person name="Balint B."/>
            <person name="Kues U."/>
            <person name="Barry K."/>
            <person name="Hegedus J.C."/>
            <person name="Henrissat B."/>
            <person name="Johnson J."/>
            <person name="Lipzen A."/>
            <person name="Ohm R."/>
            <person name="Nagy I."/>
            <person name="Pangilinan J."/>
            <person name="Yan J."/>
            <person name="Xiong Y."/>
            <person name="Grigoriev I.V."/>
            <person name="Hibbett D.S."/>
            <person name="Nagy L.G."/>
        </authorList>
    </citation>
    <scope>NUCLEOTIDE SEQUENCE [LARGE SCALE GENOMIC DNA]</scope>
    <source>
        <strain evidence="2 3">SZMC22713</strain>
    </source>
</reference>
<gene>
    <name evidence="2" type="ORF">BD410DRAFT_785611</name>
</gene>
<accession>A0A4Y7QBY1</accession>
<keyword evidence="1" id="KW-1133">Transmembrane helix</keyword>
<dbReference type="EMBL" id="ML170165">
    <property type="protein sequence ID" value="TDL24886.1"/>
    <property type="molecule type" value="Genomic_DNA"/>
</dbReference>
<feature type="transmembrane region" description="Helical" evidence="1">
    <location>
        <begin position="182"/>
        <end position="203"/>
    </location>
</feature>
<dbReference type="VEuPathDB" id="FungiDB:BD410DRAFT_785611"/>
<sequence>MHSLQTQNSRNRRFSAIQQKAAEHPEIRKKNVPYLIQFRSVVWTSIRKRQQTMNTFLLLLRTTVIMWGFFLRSDSKIRARYEKHQLARGDPELPPVKAASKAWAERAVLKFRMRRATSPVGNLVIRWMRPHSPTLNEILEFLADGTFGRSFNQLNPGEADTIYRMAVPKSGRSNKNMRKFRAPIVMMWSSYFCFGIFGVSVLWTRSRLES</sequence>
<evidence type="ECO:0000313" key="2">
    <source>
        <dbReference type="EMBL" id="TDL24886.1"/>
    </source>
</evidence>
<protein>
    <submittedName>
        <fullName evidence="2">Uncharacterized protein</fullName>
    </submittedName>
</protein>
<organism evidence="2 3">
    <name type="scientific">Rickenella mellea</name>
    <dbReference type="NCBI Taxonomy" id="50990"/>
    <lineage>
        <taxon>Eukaryota</taxon>
        <taxon>Fungi</taxon>
        <taxon>Dikarya</taxon>
        <taxon>Basidiomycota</taxon>
        <taxon>Agaricomycotina</taxon>
        <taxon>Agaricomycetes</taxon>
        <taxon>Hymenochaetales</taxon>
        <taxon>Rickenellaceae</taxon>
        <taxon>Rickenella</taxon>
    </lineage>
</organism>
<evidence type="ECO:0000256" key="1">
    <source>
        <dbReference type="SAM" id="Phobius"/>
    </source>
</evidence>
<dbReference type="AlphaFoldDB" id="A0A4Y7QBY1"/>
<name>A0A4Y7QBY1_9AGAM</name>
<proteinExistence type="predicted"/>
<dbReference type="Proteomes" id="UP000294933">
    <property type="component" value="Unassembled WGS sequence"/>
</dbReference>
<keyword evidence="1" id="KW-0812">Transmembrane</keyword>
<keyword evidence="3" id="KW-1185">Reference proteome</keyword>
<keyword evidence="1" id="KW-0472">Membrane</keyword>
<evidence type="ECO:0000313" key="3">
    <source>
        <dbReference type="Proteomes" id="UP000294933"/>
    </source>
</evidence>
<feature type="transmembrane region" description="Helical" evidence="1">
    <location>
        <begin position="53"/>
        <end position="71"/>
    </location>
</feature>